<dbReference type="Proteomes" id="UP000027222">
    <property type="component" value="Unassembled WGS sequence"/>
</dbReference>
<dbReference type="AlphaFoldDB" id="A0A067SIL2"/>
<evidence type="ECO:0000256" key="1">
    <source>
        <dbReference type="SAM" id="MobiDB-lite"/>
    </source>
</evidence>
<evidence type="ECO:0000313" key="2">
    <source>
        <dbReference type="EMBL" id="KDR69842.1"/>
    </source>
</evidence>
<name>A0A067SIL2_GALM3</name>
<evidence type="ECO:0000313" key="3">
    <source>
        <dbReference type="Proteomes" id="UP000027222"/>
    </source>
</evidence>
<sequence>MNRCLFHLHSPWGLNLSRSQLARCFDCCFWVLHASNYLLSRSAQEKNRCWHGSLKVGINKRHRRFLKTEPIKRERGQHRVYPSNTTSRQPTPSWLSGEHRTLHSDSTWIIGHVSESGMRSSLITPEKEIYSNAKLIKRRYRIRGEWKKSYVETKVKPTR</sequence>
<feature type="region of interest" description="Disordered" evidence="1">
    <location>
        <begin position="77"/>
        <end position="96"/>
    </location>
</feature>
<keyword evidence="3" id="KW-1185">Reference proteome</keyword>
<proteinExistence type="predicted"/>
<reference evidence="3" key="1">
    <citation type="journal article" date="2014" name="Proc. Natl. Acad. Sci. U.S.A.">
        <title>Extensive sampling of basidiomycete genomes demonstrates inadequacy of the white-rot/brown-rot paradigm for wood decay fungi.</title>
        <authorList>
            <person name="Riley R."/>
            <person name="Salamov A.A."/>
            <person name="Brown D.W."/>
            <person name="Nagy L.G."/>
            <person name="Floudas D."/>
            <person name="Held B.W."/>
            <person name="Levasseur A."/>
            <person name="Lombard V."/>
            <person name="Morin E."/>
            <person name="Otillar R."/>
            <person name="Lindquist E.A."/>
            <person name="Sun H."/>
            <person name="LaButti K.M."/>
            <person name="Schmutz J."/>
            <person name="Jabbour D."/>
            <person name="Luo H."/>
            <person name="Baker S.E."/>
            <person name="Pisabarro A.G."/>
            <person name="Walton J.D."/>
            <person name="Blanchette R.A."/>
            <person name="Henrissat B."/>
            <person name="Martin F."/>
            <person name="Cullen D."/>
            <person name="Hibbett D.S."/>
            <person name="Grigoriev I.V."/>
        </authorList>
    </citation>
    <scope>NUCLEOTIDE SEQUENCE [LARGE SCALE GENOMIC DNA]</scope>
    <source>
        <strain evidence="3">CBS 339.88</strain>
    </source>
</reference>
<protein>
    <submittedName>
        <fullName evidence="2">Uncharacterized protein</fullName>
    </submittedName>
</protein>
<gene>
    <name evidence="2" type="ORF">GALMADRAFT_912190</name>
</gene>
<organism evidence="2 3">
    <name type="scientific">Galerina marginata (strain CBS 339.88)</name>
    <dbReference type="NCBI Taxonomy" id="685588"/>
    <lineage>
        <taxon>Eukaryota</taxon>
        <taxon>Fungi</taxon>
        <taxon>Dikarya</taxon>
        <taxon>Basidiomycota</taxon>
        <taxon>Agaricomycotina</taxon>
        <taxon>Agaricomycetes</taxon>
        <taxon>Agaricomycetidae</taxon>
        <taxon>Agaricales</taxon>
        <taxon>Agaricineae</taxon>
        <taxon>Strophariaceae</taxon>
        <taxon>Galerina</taxon>
    </lineage>
</organism>
<dbReference type="EMBL" id="KL142400">
    <property type="protein sequence ID" value="KDR69842.1"/>
    <property type="molecule type" value="Genomic_DNA"/>
</dbReference>
<accession>A0A067SIL2</accession>
<feature type="compositionally biased region" description="Polar residues" evidence="1">
    <location>
        <begin position="82"/>
        <end position="94"/>
    </location>
</feature>
<dbReference type="HOGENOM" id="CLU_1660897_0_0_1"/>